<dbReference type="CDD" id="cd06578">
    <property type="entry name" value="HemD"/>
    <property type="match status" value="1"/>
</dbReference>
<dbReference type="EMBL" id="CP092471">
    <property type="protein sequence ID" value="UVI40659.1"/>
    <property type="molecule type" value="Genomic_DNA"/>
</dbReference>
<dbReference type="RefSeq" id="WP_265561169.1">
    <property type="nucleotide sequence ID" value="NZ_CP092471.1"/>
</dbReference>
<evidence type="ECO:0000313" key="2">
    <source>
        <dbReference type="EMBL" id="UVI40659.1"/>
    </source>
</evidence>
<accession>A0ABY5T4X3</accession>
<keyword evidence="3" id="KW-1185">Reference proteome</keyword>
<dbReference type="SUPFAM" id="SSF69618">
    <property type="entry name" value="HemD-like"/>
    <property type="match status" value="1"/>
</dbReference>
<dbReference type="Gene3D" id="3.40.50.10090">
    <property type="match status" value="2"/>
</dbReference>
<name>A0ABY5T4X3_9SPHN</name>
<protein>
    <submittedName>
        <fullName evidence="2">Uroporphyrinogen-III synthase</fullName>
    </submittedName>
</protein>
<dbReference type="InterPro" id="IPR036108">
    <property type="entry name" value="4pyrrol_syn_uPrphyn_synt_sf"/>
</dbReference>
<proteinExistence type="predicted"/>
<organism evidence="2 3">
    <name type="scientific">Qipengyuania spongiae</name>
    <dbReference type="NCBI Taxonomy" id="2909673"/>
    <lineage>
        <taxon>Bacteria</taxon>
        <taxon>Pseudomonadati</taxon>
        <taxon>Pseudomonadota</taxon>
        <taxon>Alphaproteobacteria</taxon>
        <taxon>Sphingomonadales</taxon>
        <taxon>Erythrobacteraceae</taxon>
        <taxon>Qipengyuania</taxon>
    </lineage>
</organism>
<sequence>MLLRPEPGWSASAARAKALGLEVRGAPLTAIEPLEWEMPRGSFDALLIGSANVFRHGGASLARLRDLPVCCVGEATARAARGAGFDVRISGDGELQGVVDRIIPPARLLRLMGEERVDLIPPQGVEIIEIAVYRNRTIPLDRADLPDAAVVALHSAATARQFSREVERLKHERSRFALCAISRRVAEAAGPGWRAVGIAETPDDAALLALAKRLCQDLPDCSGGFRGTQNG</sequence>
<evidence type="ECO:0000313" key="3">
    <source>
        <dbReference type="Proteomes" id="UP001065265"/>
    </source>
</evidence>
<dbReference type="Proteomes" id="UP001065265">
    <property type="component" value="Chromosome"/>
</dbReference>
<feature type="domain" description="Tetrapyrrole biosynthesis uroporphyrinogen III synthase" evidence="1">
    <location>
        <begin position="12"/>
        <end position="208"/>
    </location>
</feature>
<evidence type="ECO:0000259" key="1">
    <source>
        <dbReference type="Pfam" id="PF02602"/>
    </source>
</evidence>
<dbReference type="Pfam" id="PF02602">
    <property type="entry name" value="HEM4"/>
    <property type="match status" value="1"/>
</dbReference>
<gene>
    <name evidence="2" type="ORF">L1F33_06910</name>
</gene>
<reference evidence="2" key="1">
    <citation type="submission" date="2022-02" db="EMBL/GenBank/DDBJ databases">
        <title>Qipengyuania spongiae sp. nov., isolated from marine sponge.</title>
        <authorList>
            <person name="Li Z."/>
            <person name="Zhang M."/>
        </authorList>
    </citation>
    <scope>NUCLEOTIDE SEQUENCE</scope>
    <source>
        <strain evidence="2">PHS-Z21</strain>
    </source>
</reference>
<dbReference type="InterPro" id="IPR003754">
    <property type="entry name" value="4pyrrol_synth_uPrphyn_synth"/>
</dbReference>